<reference evidence="2 3" key="1">
    <citation type="submission" date="2023-10" db="EMBL/GenBank/DDBJ databases">
        <title>Niallia locisalis sp.nov. isolated from a salt pond sample.</title>
        <authorList>
            <person name="Li X.-J."/>
            <person name="Dong L."/>
        </authorList>
    </citation>
    <scope>NUCLEOTIDE SEQUENCE [LARGE SCALE GENOMIC DNA]</scope>
    <source>
        <strain evidence="2 3">DSM 29761</strain>
    </source>
</reference>
<dbReference type="InterPro" id="IPR048147">
    <property type="entry name" value="CBO0543-like"/>
</dbReference>
<dbReference type="EMBL" id="CP137640">
    <property type="protein sequence ID" value="WVX79527.1"/>
    <property type="molecule type" value="Genomic_DNA"/>
</dbReference>
<keyword evidence="1" id="KW-1133">Transmembrane helix</keyword>
<evidence type="ECO:0000313" key="2">
    <source>
        <dbReference type="EMBL" id="WVX79527.1"/>
    </source>
</evidence>
<dbReference type="Proteomes" id="UP001357223">
    <property type="component" value="Chromosome"/>
</dbReference>
<organism evidence="2 3">
    <name type="scientific">Niallia oryzisoli</name>
    <dbReference type="NCBI Taxonomy" id="1737571"/>
    <lineage>
        <taxon>Bacteria</taxon>
        <taxon>Bacillati</taxon>
        <taxon>Bacillota</taxon>
        <taxon>Bacilli</taxon>
        <taxon>Bacillales</taxon>
        <taxon>Bacillaceae</taxon>
        <taxon>Niallia</taxon>
    </lineage>
</organism>
<evidence type="ECO:0000313" key="3">
    <source>
        <dbReference type="Proteomes" id="UP001357223"/>
    </source>
</evidence>
<evidence type="ECO:0000256" key="1">
    <source>
        <dbReference type="SAM" id="Phobius"/>
    </source>
</evidence>
<feature type="transmembrane region" description="Helical" evidence="1">
    <location>
        <begin position="94"/>
        <end position="116"/>
    </location>
</feature>
<keyword evidence="1" id="KW-0812">Transmembrane</keyword>
<sequence length="152" mass="18428">MLFLYVSIVLFNMTAFLMKKKLRPIEYYASIFWGLFNAELADRFTDKYNMYGFFEPYFIEAKSLLVILGIYPAATMLIINWYPFNRPLINKLYYILFWSVFSTLYEWLCLKMGFLYHKNWNIWLSAISYPFLYALLIGNLKLIRWLEHKKKA</sequence>
<protein>
    <submittedName>
        <fullName evidence="2">CBO0543 family protein</fullName>
    </submittedName>
</protein>
<feature type="transmembrane region" description="Helical" evidence="1">
    <location>
        <begin position="61"/>
        <end position="82"/>
    </location>
</feature>
<feature type="transmembrane region" description="Helical" evidence="1">
    <location>
        <begin position="122"/>
        <end position="143"/>
    </location>
</feature>
<dbReference type="NCBIfam" id="NF041644">
    <property type="entry name" value="CBO0543_fam"/>
    <property type="match status" value="1"/>
</dbReference>
<proteinExistence type="predicted"/>
<name>A0ABZ2C8M9_9BACI</name>
<gene>
    <name evidence="2" type="ORF">R4Z09_19830</name>
</gene>
<dbReference type="RefSeq" id="WP_338448461.1">
    <property type="nucleotide sequence ID" value="NZ_CP137640.1"/>
</dbReference>
<keyword evidence="1" id="KW-0472">Membrane</keyword>
<keyword evidence="3" id="KW-1185">Reference proteome</keyword>
<accession>A0ABZ2C8M9</accession>